<gene>
    <name evidence="1" type="ORF">SDC9_172698</name>
</gene>
<comment type="caution">
    <text evidence="1">The sequence shown here is derived from an EMBL/GenBank/DDBJ whole genome shotgun (WGS) entry which is preliminary data.</text>
</comment>
<dbReference type="AlphaFoldDB" id="A0A645GEE5"/>
<reference evidence="1" key="1">
    <citation type="submission" date="2019-08" db="EMBL/GenBank/DDBJ databases">
        <authorList>
            <person name="Kucharzyk K."/>
            <person name="Murdoch R.W."/>
            <person name="Higgins S."/>
            <person name="Loffler F."/>
        </authorList>
    </citation>
    <scope>NUCLEOTIDE SEQUENCE</scope>
</reference>
<accession>A0A645GEE5</accession>
<name>A0A645GEE5_9ZZZZ</name>
<proteinExistence type="predicted"/>
<sequence length="98" mass="10995">MAGGHALYAAKLAREHPNFHAVLHRVPHHFRRDAKVGRVGHFFAFRKVQPQLKAQHALRRFWHLLMQNAAARRHPLAVAGANHPAVAKAVLVLNAARN</sequence>
<dbReference type="EMBL" id="VSSQ01074410">
    <property type="protein sequence ID" value="MPN25291.1"/>
    <property type="molecule type" value="Genomic_DNA"/>
</dbReference>
<protein>
    <submittedName>
        <fullName evidence="1">Uncharacterized protein</fullName>
    </submittedName>
</protein>
<organism evidence="1">
    <name type="scientific">bioreactor metagenome</name>
    <dbReference type="NCBI Taxonomy" id="1076179"/>
    <lineage>
        <taxon>unclassified sequences</taxon>
        <taxon>metagenomes</taxon>
        <taxon>ecological metagenomes</taxon>
    </lineage>
</organism>
<evidence type="ECO:0000313" key="1">
    <source>
        <dbReference type="EMBL" id="MPN25291.1"/>
    </source>
</evidence>